<evidence type="ECO:0000256" key="2">
    <source>
        <dbReference type="ARBA" id="ARBA00022679"/>
    </source>
</evidence>
<dbReference type="Gene3D" id="3.40.718.10">
    <property type="entry name" value="Isopropylmalate Dehydrogenase"/>
    <property type="match status" value="1"/>
</dbReference>
<dbReference type="AlphaFoldDB" id="A0A1M6KMW9"/>
<protein>
    <submittedName>
        <fullName evidence="5">Phosphate butyryltransferase</fullName>
    </submittedName>
</protein>
<dbReference type="GO" id="GO:0016746">
    <property type="term" value="F:acyltransferase activity"/>
    <property type="evidence" value="ECO:0007669"/>
    <property type="project" value="UniProtKB-KW"/>
</dbReference>
<keyword evidence="2 5" id="KW-0808">Transferase</keyword>
<comment type="similarity">
    <text evidence="1">Belongs to the phosphate acetyltransferase and butyryltransferase family.</text>
</comment>
<feature type="domain" description="Phosphate acetyl/butaryl transferase" evidence="4">
    <location>
        <begin position="6"/>
        <end position="75"/>
    </location>
</feature>
<organism evidence="5 6">
    <name type="scientific">Clostridium amylolyticum</name>
    <dbReference type="NCBI Taxonomy" id="1121298"/>
    <lineage>
        <taxon>Bacteria</taxon>
        <taxon>Bacillati</taxon>
        <taxon>Bacillota</taxon>
        <taxon>Clostridia</taxon>
        <taxon>Eubacteriales</taxon>
        <taxon>Clostridiaceae</taxon>
        <taxon>Clostridium</taxon>
    </lineage>
</organism>
<dbReference type="SUPFAM" id="SSF53659">
    <property type="entry name" value="Isocitrate/Isopropylmalate dehydrogenase-like"/>
    <property type="match status" value="1"/>
</dbReference>
<keyword evidence="6" id="KW-1185">Reference proteome</keyword>
<gene>
    <name evidence="5" type="ORF">SAMN05444401_3425</name>
</gene>
<dbReference type="OrthoDB" id="9774179at2"/>
<dbReference type="InterPro" id="IPR050500">
    <property type="entry name" value="Phos_Acetyltrans/Butyryltrans"/>
</dbReference>
<dbReference type="PIRSF" id="PIRSF000428">
    <property type="entry name" value="P_Ac_trans"/>
    <property type="match status" value="1"/>
</dbReference>
<evidence type="ECO:0000313" key="5">
    <source>
        <dbReference type="EMBL" id="SHJ60309.1"/>
    </source>
</evidence>
<evidence type="ECO:0000256" key="1">
    <source>
        <dbReference type="ARBA" id="ARBA00005656"/>
    </source>
</evidence>
<dbReference type="Proteomes" id="UP000184080">
    <property type="component" value="Unassembled WGS sequence"/>
</dbReference>
<evidence type="ECO:0000313" key="6">
    <source>
        <dbReference type="Proteomes" id="UP000184080"/>
    </source>
</evidence>
<dbReference type="STRING" id="1121298.SAMN05444401_3425"/>
<accession>A0A1M6KMW9</accession>
<dbReference type="NCBIfam" id="NF006045">
    <property type="entry name" value="PRK08190.1"/>
    <property type="match status" value="1"/>
</dbReference>
<proteinExistence type="inferred from homology"/>
<dbReference type="Pfam" id="PF01515">
    <property type="entry name" value="PTA_PTB"/>
    <property type="match status" value="2"/>
</dbReference>
<evidence type="ECO:0000259" key="4">
    <source>
        <dbReference type="Pfam" id="PF01515"/>
    </source>
</evidence>
<dbReference type="PANTHER" id="PTHR43356">
    <property type="entry name" value="PHOSPHATE ACETYLTRANSFERASE"/>
    <property type="match status" value="1"/>
</dbReference>
<evidence type="ECO:0000256" key="3">
    <source>
        <dbReference type="ARBA" id="ARBA00023315"/>
    </source>
</evidence>
<sequence length="297" mass="31911">MNTLDILLKKANSLEKKRLAVAVAEDSEVLKAVYEAVNLGIITAKIYGNEVNIRKVAEKNNIDLKHMEIKNVEDEAQCALEAVKSIRDGENDFLMKGKLNTADLLRAVLHKEYGIRKNDTLSHVMVYQVPNYHKLLFLTDGGMVTFPELKDKVGIINNALSVCKAFNIETPKVAALAAIENVNTKMQSTVDAASLAMMNKRGQIKGCIIDGPLAFDNAINLEAAKHKGVVSQVAGDADVLLVPNIECGNMVGKCLTYFAGSVSAGVIVGAKCPIVLVSRADTAKSKLYSIALGAAIG</sequence>
<dbReference type="InterPro" id="IPR002505">
    <property type="entry name" value="PTA_PTB"/>
</dbReference>
<reference evidence="5 6" key="1">
    <citation type="submission" date="2016-11" db="EMBL/GenBank/DDBJ databases">
        <authorList>
            <person name="Jaros S."/>
            <person name="Januszkiewicz K."/>
            <person name="Wedrychowicz H."/>
        </authorList>
    </citation>
    <scope>NUCLEOTIDE SEQUENCE [LARGE SCALE GENOMIC DNA]</scope>
    <source>
        <strain evidence="5 6">DSM 21864</strain>
    </source>
</reference>
<dbReference type="RefSeq" id="WP_073009502.1">
    <property type="nucleotide sequence ID" value="NZ_FQZO01000006.1"/>
</dbReference>
<keyword evidence="3" id="KW-0012">Acyltransferase</keyword>
<feature type="domain" description="Phosphate acetyl/butaryl transferase" evidence="4">
    <location>
        <begin position="81"/>
        <end position="293"/>
    </location>
</feature>
<name>A0A1M6KMW9_9CLOT</name>
<dbReference type="PANTHER" id="PTHR43356:SF2">
    <property type="entry name" value="PHOSPHATE ACETYLTRANSFERASE"/>
    <property type="match status" value="1"/>
</dbReference>
<dbReference type="EMBL" id="FQZO01000006">
    <property type="protein sequence ID" value="SHJ60309.1"/>
    <property type="molecule type" value="Genomic_DNA"/>
</dbReference>
<dbReference type="InterPro" id="IPR012147">
    <property type="entry name" value="P_Ac_Bu_trans"/>
</dbReference>